<dbReference type="PANTHER" id="PTHR21063:SF4">
    <property type="entry name" value="CD48 ANTIGEN-RELATED"/>
    <property type="match status" value="1"/>
</dbReference>
<feature type="non-terminal residue" evidence="1">
    <location>
        <position position="1"/>
    </location>
</feature>
<organism evidence="1 2">
    <name type="scientific">Cirrhinus mrigala</name>
    <name type="common">Mrigala</name>
    <dbReference type="NCBI Taxonomy" id="683832"/>
    <lineage>
        <taxon>Eukaryota</taxon>
        <taxon>Metazoa</taxon>
        <taxon>Chordata</taxon>
        <taxon>Craniata</taxon>
        <taxon>Vertebrata</taxon>
        <taxon>Euteleostomi</taxon>
        <taxon>Actinopterygii</taxon>
        <taxon>Neopterygii</taxon>
        <taxon>Teleostei</taxon>
        <taxon>Ostariophysi</taxon>
        <taxon>Cypriniformes</taxon>
        <taxon>Cyprinidae</taxon>
        <taxon>Labeoninae</taxon>
        <taxon>Labeonini</taxon>
        <taxon>Cirrhinus</taxon>
    </lineage>
</organism>
<dbReference type="EMBL" id="JAMKFB020000022">
    <property type="protein sequence ID" value="KAL0160925.1"/>
    <property type="molecule type" value="Genomic_DNA"/>
</dbReference>
<protein>
    <submittedName>
        <fullName evidence="1">Uncharacterized protein</fullName>
    </submittedName>
</protein>
<feature type="non-terminal residue" evidence="1">
    <location>
        <position position="54"/>
    </location>
</feature>
<dbReference type="Proteomes" id="UP001529510">
    <property type="component" value="Unassembled WGS sequence"/>
</dbReference>
<keyword evidence="2" id="KW-1185">Reference proteome</keyword>
<dbReference type="PANTHER" id="PTHR21063">
    <property type="entry name" value="LFA-3"/>
    <property type="match status" value="1"/>
</dbReference>
<dbReference type="InterPro" id="IPR013783">
    <property type="entry name" value="Ig-like_fold"/>
</dbReference>
<dbReference type="AlphaFoldDB" id="A0ABD0NFY7"/>
<reference evidence="1 2" key="1">
    <citation type="submission" date="2024-05" db="EMBL/GenBank/DDBJ databases">
        <title>Genome sequencing and assembly of Indian major carp, Cirrhinus mrigala (Hamilton, 1822).</title>
        <authorList>
            <person name="Mohindra V."/>
            <person name="Chowdhury L.M."/>
            <person name="Lal K."/>
            <person name="Jena J.K."/>
        </authorList>
    </citation>
    <scope>NUCLEOTIDE SEQUENCE [LARGE SCALE GENOMIC DNA]</scope>
    <source>
        <strain evidence="1">CM1030</strain>
        <tissue evidence="1">Blood</tissue>
    </source>
</reference>
<dbReference type="Gene3D" id="2.60.40.10">
    <property type="entry name" value="Immunoglobulins"/>
    <property type="match status" value="1"/>
</dbReference>
<gene>
    <name evidence="1" type="ORF">M9458_044650</name>
</gene>
<evidence type="ECO:0000313" key="1">
    <source>
        <dbReference type="EMBL" id="KAL0160925.1"/>
    </source>
</evidence>
<proteinExistence type="predicted"/>
<evidence type="ECO:0000313" key="2">
    <source>
        <dbReference type="Proteomes" id="UP001529510"/>
    </source>
</evidence>
<comment type="caution">
    <text evidence="1">The sequence shown here is derived from an EMBL/GenBank/DDBJ whole genome shotgun (WGS) entry which is preliminary data.</text>
</comment>
<name>A0ABD0NFY7_CIRMR</name>
<accession>A0ABD0NFY7</accession>
<sequence length="54" mass="6250">VFGVDEVKPVSVMERDSVILNPELTDIESDEEIEWRFENIRIAKVNKGIPTYDN</sequence>